<accession>A0A3M2KYW8</accession>
<dbReference type="EMBL" id="RFFH01000009">
    <property type="protein sequence ID" value="RMI30652.1"/>
    <property type="molecule type" value="Genomic_DNA"/>
</dbReference>
<protein>
    <recommendedName>
        <fullName evidence="3">ABM domain-containing protein</fullName>
    </recommendedName>
</protein>
<comment type="caution">
    <text evidence="1">The sequence shown here is derived from an EMBL/GenBank/DDBJ whole genome shotgun (WGS) entry which is preliminary data.</text>
</comment>
<name>A0A3M2KYW8_9NOCA</name>
<dbReference type="OrthoDB" id="9153483at2"/>
<dbReference type="RefSeq" id="WP_122189950.1">
    <property type="nucleotide sequence ID" value="NZ_RFFH01000009.1"/>
</dbReference>
<evidence type="ECO:0008006" key="3">
    <source>
        <dbReference type="Google" id="ProtNLM"/>
    </source>
</evidence>
<sequence length="108" mass="11954">MTELLPTTAVVRVARASFDPNRFAEVDAVNTEVSRYLIPAINALPGLLYYYVGVAPEGSMVHVSVWGTDEHATQMNRLKEIVVDARADFEAVGVTFDPIVNYPVNWTI</sequence>
<keyword evidence="2" id="KW-1185">Reference proteome</keyword>
<reference evidence="1 2" key="1">
    <citation type="submission" date="2018-10" db="EMBL/GenBank/DDBJ databases">
        <title>Isolation from cow dung.</title>
        <authorList>
            <person name="Ling L."/>
        </authorList>
    </citation>
    <scope>NUCLEOTIDE SEQUENCE [LARGE SCALE GENOMIC DNA]</scope>
    <source>
        <strain evidence="1 2">NEAU-LL90</strain>
    </source>
</reference>
<evidence type="ECO:0000313" key="1">
    <source>
        <dbReference type="EMBL" id="RMI30652.1"/>
    </source>
</evidence>
<organism evidence="1 2">
    <name type="scientific">Nocardia stercoris</name>
    <dbReference type="NCBI Taxonomy" id="2483361"/>
    <lineage>
        <taxon>Bacteria</taxon>
        <taxon>Bacillati</taxon>
        <taxon>Actinomycetota</taxon>
        <taxon>Actinomycetes</taxon>
        <taxon>Mycobacteriales</taxon>
        <taxon>Nocardiaceae</taxon>
        <taxon>Nocardia</taxon>
    </lineage>
</organism>
<dbReference type="Proteomes" id="UP000279275">
    <property type="component" value="Unassembled WGS sequence"/>
</dbReference>
<proteinExistence type="predicted"/>
<dbReference type="AlphaFoldDB" id="A0A3M2KYW8"/>
<evidence type="ECO:0000313" key="2">
    <source>
        <dbReference type="Proteomes" id="UP000279275"/>
    </source>
</evidence>
<gene>
    <name evidence="1" type="ORF">EBN03_21615</name>
</gene>